<dbReference type="OrthoDB" id="10523674at2759"/>
<comment type="caution">
    <text evidence="1">The sequence shown here is derived from an EMBL/GenBank/DDBJ whole genome shotgun (WGS) entry which is preliminary data.</text>
</comment>
<evidence type="ECO:0000313" key="2">
    <source>
        <dbReference type="Proteomes" id="UP000054843"/>
    </source>
</evidence>
<proteinExistence type="predicted"/>
<organism evidence="1 2">
    <name type="scientific">Trichinella papuae</name>
    <dbReference type="NCBI Taxonomy" id="268474"/>
    <lineage>
        <taxon>Eukaryota</taxon>
        <taxon>Metazoa</taxon>
        <taxon>Ecdysozoa</taxon>
        <taxon>Nematoda</taxon>
        <taxon>Enoplea</taxon>
        <taxon>Dorylaimia</taxon>
        <taxon>Trichinellida</taxon>
        <taxon>Trichinellidae</taxon>
        <taxon>Trichinella</taxon>
    </lineage>
</organism>
<accession>A0A0V1N556</accession>
<dbReference type="AlphaFoldDB" id="A0A0V1N556"/>
<sequence>MDGNIVTKRKTHKSQITYANAIQFNKHDGIGKRNVLIALNVFVKNEANLNFLLLRFIFSTSLDSLALQEVLFELCPCLSHKPMLNTDCSVADLHTFKSKAAKLSNCSLTLAGCFELSDLKLNKLANMRGGGVQSGRGGKQD</sequence>
<dbReference type="EMBL" id="JYDO01000008">
    <property type="protein sequence ID" value="KRZ79175.1"/>
    <property type="molecule type" value="Genomic_DNA"/>
</dbReference>
<dbReference type="Proteomes" id="UP000054843">
    <property type="component" value="Unassembled WGS sequence"/>
</dbReference>
<gene>
    <name evidence="1" type="ORF">T10_8000</name>
</gene>
<evidence type="ECO:0000313" key="1">
    <source>
        <dbReference type="EMBL" id="KRZ79175.1"/>
    </source>
</evidence>
<name>A0A0V1N556_9BILA</name>
<reference evidence="1 2" key="1">
    <citation type="submission" date="2015-01" db="EMBL/GenBank/DDBJ databases">
        <title>Evolution of Trichinella species and genotypes.</title>
        <authorList>
            <person name="Korhonen P.K."/>
            <person name="Edoardo P."/>
            <person name="Giuseppe L.R."/>
            <person name="Gasser R.B."/>
        </authorList>
    </citation>
    <scope>NUCLEOTIDE SEQUENCE [LARGE SCALE GENOMIC DNA]</scope>
    <source>
        <strain evidence="1">ISS1980</strain>
    </source>
</reference>
<protein>
    <submittedName>
        <fullName evidence="1">Uncharacterized protein</fullName>
    </submittedName>
</protein>
<keyword evidence="2" id="KW-1185">Reference proteome</keyword>